<gene>
    <name evidence="3" type="ORF">FTOL_01867</name>
</gene>
<dbReference type="EMBL" id="ONZP01000052">
    <property type="protein sequence ID" value="SPJ72139.1"/>
    <property type="molecule type" value="Genomic_DNA"/>
</dbReference>
<evidence type="ECO:0000256" key="1">
    <source>
        <dbReference type="SAM" id="MobiDB-lite"/>
    </source>
</evidence>
<dbReference type="Proteomes" id="UP001187734">
    <property type="component" value="Unassembled WGS sequence"/>
</dbReference>
<dbReference type="AlphaFoldDB" id="A0AAE8M0Z9"/>
<feature type="region of interest" description="Disordered" evidence="1">
    <location>
        <begin position="975"/>
        <end position="998"/>
    </location>
</feature>
<evidence type="ECO:0000259" key="2">
    <source>
        <dbReference type="PROSITE" id="PS50090"/>
    </source>
</evidence>
<accession>A0AAE8M0Z9</accession>
<dbReference type="PROSITE" id="PS50090">
    <property type="entry name" value="MYB_LIKE"/>
    <property type="match status" value="1"/>
</dbReference>
<sequence length="1048" mass="119276">MVKPNNLELIAQRAKSAGYQYGDFAERDKERGRTRFDKKTLAAQNQMLDVYLAWCSNAIGVPLEQCDTAFLSQGVPLPKLEELKDFWRFFALQSSGRLTLPDGSKTNRPTVVTLRGKAKVWKSGFLRRTGQQLSEEETAEINRWLKDDLPYEETSEGKPYCHNLQKPKFNFQSGDLDRLIDQVWSGQDTRHIYDRNRLQFHLQLLWFCDAGARRGALLKHGVPYKDIHLVLSPHQGWPQFFYKLAQRHVKNNKDPDLRTFGNTCRQHPVLRYDSVSIILMLAVVDGALNREDLTRMIENGGEGHVEWSKQCRDLPICRSVDQQGEVHDTKPMTQDSFIEMFKMFLMQAGYTSIPGYLFLPGSIHMIRRELGKQLDGLYTEVERSQHLTQADKAVFGQSYTADTSSCDGLSAFLREKPDHRAVEYFQGLAQFRHEGLPTQLPAALKDEISRNPAVLEWDRKITQTSDKETRKEAMQKRQKTVDKLQKVMLEEHRREFSASLKRHKLFNGRQAQLPNPGMDDPIQELRPEMARLAQKMARTSPASQQDRLDTMEDMLALLAAPTVYYRPGEEPQDGKCPYCSKEIRSISDRRAWCKHIHRCRKRAEAEKREVQFSTLRFCYFCNLFLTGDEWGHHCEDHLTQSLKHCGSITFRHTLIRPAFCLICRQMKYRTPATRMRYWARDSDAIYHMEEEHEWPWSCPDCNFIGKSSEACYHHLHDAHGYQLAKKRKHAGPSPVDTSDNCTSKLVQLTPSSPEVSGTDLTFNGHLEIVKSTKNEVDAVDTIVDDRSLLETPNPRLSSSAMSSTANLDLASTAKSSLALLGGCSWDNLTPNIGSPAMKPSVYDAQQEDGRRLPADEIAMDTNPVGDSSSPCGVSRLPTPCATTDTDTGSATPSPVISEGKKRRIKFITTAYQSEPLDDIEYPPAPKKCRITLKIKPRTVSEKEHAGDDIATVQDRDKQTEIEKSTKTRIILKTGSCQPNSRRPTTPLKTRLSGTASSRGKWTLEEDETVCRMKQDNCSWAEIQRALPCRSRGSIQVRYSTKLKYADEG</sequence>
<comment type="caution">
    <text evidence="3">The sequence shown here is derived from an EMBL/GenBank/DDBJ whole genome shotgun (WGS) entry which is preliminary data.</text>
</comment>
<dbReference type="PANTHER" id="PTHR37535:SF3">
    <property type="entry name" value="FLUG DOMAIN-CONTAINING PROTEIN"/>
    <property type="match status" value="1"/>
</dbReference>
<proteinExistence type="predicted"/>
<dbReference type="InterPro" id="IPR001005">
    <property type="entry name" value="SANT/Myb"/>
</dbReference>
<dbReference type="Pfam" id="PF11917">
    <property type="entry name" value="DUF3435"/>
    <property type="match status" value="1"/>
</dbReference>
<feature type="domain" description="Myb-like" evidence="2">
    <location>
        <begin position="993"/>
        <end position="1042"/>
    </location>
</feature>
<name>A0AAE8M0Z9_9HYPO</name>
<protein>
    <recommendedName>
        <fullName evidence="2">Myb-like domain-containing protein</fullName>
    </recommendedName>
</protein>
<evidence type="ECO:0000313" key="3">
    <source>
        <dbReference type="EMBL" id="SPJ72139.1"/>
    </source>
</evidence>
<reference evidence="3" key="1">
    <citation type="submission" date="2018-03" db="EMBL/GenBank/DDBJ databases">
        <authorList>
            <person name="Guldener U."/>
        </authorList>
    </citation>
    <scope>NUCLEOTIDE SEQUENCE</scope>
</reference>
<dbReference type="InterPro" id="IPR021842">
    <property type="entry name" value="DUF3435"/>
</dbReference>
<organism evidence="3 4">
    <name type="scientific">Fusarium torulosum</name>
    <dbReference type="NCBI Taxonomy" id="33205"/>
    <lineage>
        <taxon>Eukaryota</taxon>
        <taxon>Fungi</taxon>
        <taxon>Dikarya</taxon>
        <taxon>Ascomycota</taxon>
        <taxon>Pezizomycotina</taxon>
        <taxon>Sordariomycetes</taxon>
        <taxon>Hypocreomycetidae</taxon>
        <taxon>Hypocreales</taxon>
        <taxon>Nectriaceae</taxon>
        <taxon>Fusarium</taxon>
    </lineage>
</organism>
<evidence type="ECO:0000313" key="4">
    <source>
        <dbReference type="Proteomes" id="UP001187734"/>
    </source>
</evidence>
<dbReference type="PANTHER" id="PTHR37535">
    <property type="entry name" value="FLUG DOMAIN PROTEIN"/>
    <property type="match status" value="1"/>
</dbReference>
<keyword evidence="4" id="KW-1185">Reference proteome</keyword>